<evidence type="ECO:0000313" key="2">
    <source>
        <dbReference type="EMBL" id="KAI1613358.1"/>
    </source>
</evidence>
<feature type="compositionally biased region" description="Polar residues" evidence="1">
    <location>
        <begin position="75"/>
        <end position="97"/>
    </location>
</feature>
<keyword evidence="3" id="KW-1185">Reference proteome</keyword>
<accession>A0AAN6IDD4</accession>
<sequence length="518" mass="57837">MGVVSNPTFKSEDSQPGTCKSRHVMKEFLRKRDSIRRQNQLAARSQSRVLPWLRREDMVRSSEHVDDFGEDTGAASESSFESISTATSPQHSHRTCASTAFESRSSLLLTSSAPANDNVNLRRSPNSSEVRHKHQELLDYLFRVVIRRISGTNQFCNISSPATTVARHILNRPLPAQFLLATSSLSRDLDSGRRSPTSETIGLMLNGIRMLKERINTPAGLSEEIILAMVNLWMYEAVLTMDVVDDGPEREPTQGRQLPKVVPGGIQTHIDGLERSIRLLGGLKSLSPVTVSLLAWCTSALPGYSMIGMRTTYSSHKERRPTASDSCFTRLLDRLAKIQMHSMSTCGLQSSSFIHEAAFTSLRRTLLRLTQTSGDQMTPMRRLVRSASLVSILLFIFDILLGGSDTVLQKPKDRRNELMQAQARLIEHNLDRDGSPAKAWQVLMCQADIPQPQLHARTWSVVELVNVIKQLNGSTIDAVSRLLLNCLLPGTRKGIEDLRYEKIVLQIRHDSDSLAFLS</sequence>
<dbReference type="EMBL" id="MU404354">
    <property type="protein sequence ID" value="KAI1613358.1"/>
    <property type="molecule type" value="Genomic_DNA"/>
</dbReference>
<comment type="caution">
    <text evidence="2">The sequence shown here is derived from an EMBL/GenBank/DDBJ whole genome shotgun (WGS) entry which is preliminary data.</text>
</comment>
<feature type="region of interest" description="Disordered" evidence="1">
    <location>
        <begin position="63"/>
        <end position="97"/>
    </location>
</feature>
<feature type="region of interest" description="Disordered" evidence="1">
    <location>
        <begin position="1"/>
        <end position="23"/>
    </location>
</feature>
<dbReference type="Proteomes" id="UP001203852">
    <property type="component" value="Unassembled WGS sequence"/>
</dbReference>
<feature type="compositionally biased region" description="Polar residues" evidence="1">
    <location>
        <begin position="1"/>
        <end position="18"/>
    </location>
</feature>
<proteinExistence type="predicted"/>
<name>A0AAN6IDD4_9EURO</name>
<gene>
    <name evidence="2" type="ORF">EDD36DRAFT_419496</name>
</gene>
<evidence type="ECO:0000256" key="1">
    <source>
        <dbReference type="SAM" id="MobiDB-lite"/>
    </source>
</evidence>
<reference evidence="2" key="1">
    <citation type="journal article" date="2022" name="bioRxiv">
        <title>Deciphering the potential niche of two novel black yeast fungi from a biological soil crust based on their genomes, phenotypes, and melanin regulation.</title>
        <authorList>
            <consortium name="DOE Joint Genome Institute"/>
            <person name="Carr E.C."/>
            <person name="Barton Q."/>
            <person name="Grambo S."/>
            <person name="Sullivan M."/>
            <person name="Renfro C.M."/>
            <person name="Kuo A."/>
            <person name="Pangilinan J."/>
            <person name="Lipzen A."/>
            <person name="Keymanesh K."/>
            <person name="Savage E."/>
            <person name="Barry K."/>
            <person name="Grigoriev I.V."/>
            <person name="Riekhof W.R."/>
            <person name="Harris S.S."/>
        </authorList>
    </citation>
    <scope>NUCLEOTIDE SEQUENCE</scope>
    <source>
        <strain evidence="2">JF 03-4F</strain>
    </source>
</reference>
<dbReference type="AlphaFoldDB" id="A0AAN6IDD4"/>
<evidence type="ECO:0000313" key="3">
    <source>
        <dbReference type="Proteomes" id="UP001203852"/>
    </source>
</evidence>
<organism evidence="2 3">
    <name type="scientific">Exophiala viscosa</name>
    <dbReference type="NCBI Taxonomy" id="2486360"/>
    <lineage>
        <taxon>Eukaryota</taxon>
        <taxon>Fungi</taxon>
        <taxon>Dikarya</taxon>
        <taxon>Ascomycota</taxon>
        <taxon>Pezizomycotina</taxon>
        <taxon>Eurotiomycetes</taxon>
        <taxon>Chaetothyriomycetidae</taxon>
        <taxon>Chaetothyriales</taxon>
        <taxon>Herpotrichiellaceae</taxon>
        <taxon>Exophiala</taxon>
    </lineage>
</organism>
<protein>
    <submittedName>
        <fullName evidence="2">Uncharacterized protein</fullName>
    </submittedName>
</protein>